<comment type="caution">
    <text evidence="2">The sequence shown here is derived from an EMBL/GenBank/DDBJ whole genome shotgun (WGS) entry which is preliminary data.</text>
</comment>
<reference evidence="1" key="1">
    <citation type="journal article" date="2014" name="Int. J. Syst. Evol. Microbiol.">
        <title>Complete genome of a new Firmicutes species belonging to the dominant human colonic microbiota ('Ruminococcus bicirculans') reveals two chromosomes and a selective capacity to utilize plant glucans.</title>
        <authorList>
            <consortium name="NISC Comparative Sequencing Program"/>
            <person name="Wegmann U."/>
            <person name="Louis P."/>
            <person name="Goesmann A."/>
            <person name="Henrissat B."/>
            <person name="Duncan S.H."/>
            <person name="Flint H.J."/>
        </authorList>
    </citation>
    <scope>NUCLEOTIDE SEQUENCE</scope>
    <source>
        <strain evidence="1">CGMCC 1.10832</strain>
    </source>
</reference>
<organism evidence="2 3">
    <name type="scientific">Marivirga lumbricoides</name>
    <dbReference type="NCBI Taxonomy" id="1046115"/>
    <lineage>
        <taxon>Bacteria</taxon>
        <taxon>Pseudomonadati</taxon>
        <taxon>Bacteroidota</taxon>
        <taxon>Cytophagia</taxon>
        <taxon>Cytophagales</taxon>
        <taxon>Marivirgaceae</taxon>
        <taxon>Marivirga</taxon>
    </lineage>
</organism>
<accession>A0A2T4DT58</accession>
<evidence type="ECO:0000313" key="3">
    <source>
        <dbReference type="Proteomes" id="UP000240608"/>
    </source>
</evidence>
<dbReference type="RefSeq" id="WP_188459851.1">
    <property type="nucleotide sequence ID" value="NZ_BAABHU010000001.1"/>
</dbReference>
<dbReference type="Gene3D" id="3.20.20.70">
    <property type="entry name" value="Aldolase class I"/>
    <property type="match status" value="1"/>
</dbReference>
<dbReference type="GO" id="GO:0016787">
    <property type="term" value="F:hydrolase activity"/>
    <property type="evidence" value="ECO:0007669"/>
    <property type="project" value="UniProtKB-KW"/>
</dbReference>
<dbReference type="AlphaFoldDB" id="A0A2T4DT58"/>
<dbReference type="EMBL" id="BMEC01000001">
    <property type="protein sequence ID" value="GGC19810.1"/>
    <property type="molecule type" value="Genomic_DNA"/>
</dbReference>
<dbReference type="EMBL" id="PYVU01000028">
    <property type="protein sequence ID" value="PTB97005.1"/>
    <property type="molecule type" value="Genomic_DNA"/>
</dbReference>
<reference evidence="1" key="4">
    <citation type="submission" date="2024-05" db="EMBL/GenBank/DDBJ databases">
        <authorList>
            <person name="Sun Q."/>
            <person name="Zhou Y."/>
        </authorList>
    </citation>
    <scope>NUCLEOTIDE SEQUENCE</scope>
    <source>
        <strain evidence="1">CGMCC 1.10832</strain>
    </source>
</reference>
<name>A0A2T4DT58_9BACT</name>
<reference evidence="2 3" key="2">
    <citation type="submission" date="2018-03" db="EMBL/GenBank/DDBJ databases">
        <title>Cross-interface Injection: A General Nanoliter Liquid Handling Method Applied to Single Cells Genome Amplification Automated Nanoliter Liquid Handling Applied to Single Cell Multiple Displacement Amplification.</title>
        <authorList>
            <person name="Yun J."/>
            <person name="Xu P."/>
            <person name="Xu J."/>
            <person name="Dai X."/>
            <person name="Wang Y."/>
            <person name="Zheng X."/>
            <person name="Cao C."/>
            <person name="Yi Q."/>
            <person name="Zhu Y."/>
            <person name="Wang L."/>
            <person name="Dong Z."/>
            <person name="Huang Y."/>
            <person name="Huang L."/>
            <person name="Du W."/>
        </authorList>
    </citation>
    <scope>NUCLEOTIDE SEQUENCE [LARGE SCALE GENOMIC DNA]</scope>
    <source>
        <strain evidence="2 3">Z-D1-2</strain>
    </source>
</reference>
<dbReference type="Proteomes" id="UP000240608">
    <property type="component" value="Unassembled WGS sequence"/>
</dbReference>
<evidence type="ECO:0000313" key="2">
    <source>
        <dbReference type="EMBL" id="PTB97005.1"/>
    </source>
</evidence>
<reference evidence="4" key="3">
    <citation type="journal article" date="2019" name="Int. J. Syst. Evol. Microbiol.">
        <title>The Global Catalogue of Microorganisms (GCM) 10K type strain sequencing project: providing services to taxonomists for standard genome sequencing and annotation.</title>
        <authorList>
            <consortium name="The Broad Institute Genomics Platform"/>
            <consortium name="The Broad Institute Genome Sequencing Center for Infectious Disease"/>
            <person name="Wu L."/>
            <person name="Ma J."/>
        </authorList>
    </citation>
    <scope>NUCLEOTIDE SEQUENCE [LARGE SCALE GENOMIC DNA]</scope>
    <source>
        <strain evidence="4">CGMCC 1.10832</strain>
    </source>
</reference>
<evidence type="ECO:0000313" key="4">
    <source>
        <dbReference type="Proteomes" id="UP000636010"/>
    </source>
</evidence>
<sequence>MSTEEENYIPEITNDLRSKIIYIPEEINEASGINIFGRTLKSFIFSTDVAIIRNNNADAIFSVYPFTPQPAITQALILAADAPIFCGVGGGITGGNRVLDIARDAEFQGASGVVVNQPTQNDIIEKLKKVIEIPIIWTISSIEEPIQPKLDAGVDIINVSGGRETSNILRRIRENHEHLPIIATGGRNDDRIIETIEAGANAITYTPPSSAELLRRIMRAHRAGETLDFSKGFKK</sequence>
<gene>
    <name evidence="2" type="ORF">C9994_04870</name>
    <name evidence="1" type="ORF">GCM10011506_01100</name>
</gene>
<dbReference type="SUPFAM" id="SSF51412">
    <property type="entry name" value="Inosine monophosphate dehydrogenase (IMPDH)"/>
    <property type="match status" value="1"/>
</dbReference>
<dbReference type="InterPro" id="IPR013785">
    <property type="entry name" value="Aldolase_TIM"/>
</dbReference>
<dbReference type="Proteomes" id="UP000636010">
    <property type="component" value="Unassembled WGS sequence"/>
</dbReference>
<evidence type="ECO:0000313" key="1">
    <source>
        <dbReference type="EMBL" id="GGC19810.1"/>
    </source>
</evidence>
<keyword evidence="4" id="KW-1185">Reference proteome</keyword>
<protein>
    <submittedName>
        <fullName evidence="2">Hydrolase</fullName>
    </submittedName>
</protein>
<proteinExistence type="predicted"/>
<keyword evidence="2" id="KW-0378">Hydrolase</keyword>